<evidence type="ECO:0000313" key="2">
    <source>
        <dbReference type="EMBL" id="CAB9528391.1"/>
    </source>
</evidence>
<feature type="domain" description="Hemerythrin-like" evidence="1">
    <location>
        <begin position="38"/>
        <end position="176"/>
    </location>
</feature>
<name>A0A9N8EZE8_9STRA</name>
<organism evidence="2 3">
    <name type="scientific">Seminavis robusta</name>
    <dbReference type="NCBI Taxonomy" id="568900"/>
    <lineage>
        <taxon>Eukaryota</taxon>
        <taxon>Sar</taxon>
        <taxon>Stramenopiles</taxon>
        <taxon>Ochrophyta</taxon>
        <taxon>Bacillariophyta</taxon>
        <taxon>Bacillariophyceae</taxon>
        <taxon>Bacillariophycidae</taxon>
        <taxon>Naviculales</taxon>
        <taxon>Naviculaceae</taxon>
        <taxon>Seminavis</taxon>
    </lineage>
</organism>
<dbReference type="AlphaFoldDB" id="A0A9N8EZE8"/>
<keyword evidence="3" id="KW-1185">Reference proteome</keyword>
<dbReference type="Gene3D" id="1.20.120.520">
    <property type="entry name" value="nmb1532 protein domain like"/>
    <property type="match status" value="1"/>
</dbReference>
<dbReference type="CDD" id="cd12108">
    <property type="entry name" value="Hr-like"/>
    <property type="match status" value="1"/>
</dbReference>
<gene>
    <name evidence="2" type="ORF">SEMRO_2214_G319370.1</name>
</gene>
<sequence length="268" mass="30733">MTSPHASSIDTTDLQFQVDKAFAPDKESHWKYPKDHDGWVHAHNTIRGDLQTAEDCFQAIQGRKRAEDPSSMTLKAWEVDCLQTVFDAHYEFVKMHHENEDHIITPWLNTRINLPAKLTDDHEDIVGAMKSLQSKIRGLKPGDERQASMETLLAEWKPYATNMREHLQEEEDIGLPLMRAYFLPKEYSKVIQKLVRGESKLMTGCFVHRMGEERCRNEFMKEQGIPFFVWYLVFSGSIKLYESTVGAAIEALQSGVEPPPPKRGLLGC</sequence>
<dbReference type="EMBL" id="CAICTM010002212">
    <property type="protein sequence ID" value="CAB9528391.1"/>
    <property type="molecule type" value="Genomic_DNA"/>
</dbReference>
<accession>A0A9N8EZE8</accession>
<evidence type="ECO:0000259" key="1">
    <source>
        <dbReference type="Pfam" id="PF01814"/>
    </source>
</evidence>
<protein>
    <recommendedName>
        <fullName evidence="1">Hemerythrin-like domain-containing protein</fullName>
    </recommendedName>
</protein>
<evidence type="ECO:0000313" key="3">
    <source>
        <dbReference type="Proteomes" id="UP001153069"/>
    </source>
</evidence>
<dbReference type="InterPro" id="IPR012312">
    <property type="entry name" value="Hemerythrin-like"/>
</dbReference>
<reference evidence="2" key="1">
    <citation type="submission" date="2020-06" db="EMBL/GenBank/DDBJ databases">
        <authorList>
            <consortium name="Plant Systems Biology data submission"/>
        </authorList>
    </citation>
    <scope>NUCLEOTIDE SEQUENCE</scope>
    <source>
        <strain evidence="2">D6</strain>
    </source>
</reference>
<dbReference type="Proteomes" id="UP001153069">
    <property type="component" value="Unassembled WGS sequence"/>
</dbReference>
<dbReference type="OrthoDB" id="43563at2759"/>
<proteinExistence type="predicted"/>
<comment type="caution">
    <text evidence="2">The sequence shown here is derived from an EMBL/GenBank/DDBJ whole genome shotgun (WGS) entry which is preliminary data.</text>
</comment>
<dbReference type="Pfam" id="PF01814">
    <property type="entry name" value="Hemerythrin"/>
    <property type="match status" value="1"/>
</dbReference>